<accession>A0A8T9B8W5</accession>
<feature type="transmembrane region" description="Helical" evidence="9">
    <location>
        <begin position="643"/>
        <end position="662"/>
    </location>
</feature>
<protein>
    <submittedName>
        <fullName evidence="10">Putative membrane protein</fullName>
    </submittedName>
</protein>
<dbReference type="Gene3D" id="1.20.1080.10">
    <property type="entry name" value="Glycerol uptake facilitator protein"/>
    <property type="match status" value="1"/>
</dbReference>
<keyword evidence="4 9" id="KW-0812">Transmembrane</keyword>
<evidence type="ECO:0000256" key="2">
    <source>
        <dbReference type="ARBA" id="ARBA00006175"/>
    </source>
</evidence>
<dbReference type="GO" id="GO:0015254">
    <property type="term" value="F:glycerol channel activity"/>
    <property type="evidence" value="ECO:0007669"/>
    <property type="project" value="TreeGrafter"/>
</dbReference>
<keyword evidence="3" id="KW-0813">Transport</keyword>
<evidence type="ECO:0000256" key="1">
    <source>
        <dbReference type="ARBA" id="ARBA00004141"/>
    </source>
</evidence>
<reference evidence="10 11" key="1">
    <citation type="submission" date="2018-05" db="EMBL/GenBank/DDBJ databases">
        <title>Whole genome sequencing for identification of molecular markers to develop diagnostic detection tools for the regulated plant pathogen Lachnellula willkommii.</title>
        <authorList>
            <person name="Giroux E."/>
            <person name="Bilodeau G."/>
        </authorList>
    </citation>
    <scope>NUCLEOTIDE SEQUENCE [LARGE SCALE GENOMIC DNA]</scope>
    <source>
        <strain evidence="10 11">CBS 203.66</strain>
    </source>
</reference>
<dbReference type="OrthoDB" id="3222at2759"/>
<evidence type="ECO:0000256" key="8">
    <source>
        <dbReference type="SAM" id="MobiDB-lite"/>
    </source>
</evidence>
<organism evidence="10 11">
    <name type="scientific">Lachnellula arida</name>
    <dbReference type="NCBI Taxonomy" id="1316785"/>
    <lineage>
        <taxon>Eukaryota</taxon>
        <taxon>Fungi</taxon>
        <taxon>Dikarya</taxon>
        <taxon>Ascomycota</taxon>
        <taxon>Pezizomycotina</taxon>
        <taxon>Leotiomycetes</taxon>
        <taxon>Helotiales</taxon>
        <taxon>Lachnaceae</taxon>
        <taxon>Lachnellula</taxon>
    </lineage>
</organism>
<feature type="compositionally biased region" description="Low complexity" evidence="8">
    <location>
        <begin position="173"/>
        <end position="184"/>
    </location>
</feature>
<dbReference type="GO" id="GO:0015250">
    <property type="term" value="F:water channel activity"/>
    <property type="evidence" value="ECO:0007669"/>
    <property type="project" value="TreeGrafter"/>
</dbReference>
<sequence length="730" mass="78488">MADKPETPPSSNTMPGNGAEGSEATTSSPSAAMERTGSSDMSFERSKTPPLGPVSEESGMNPAVERTGTSAESTERAAKPVSPARSLSPPIPGVRRSGTLPQPPRRTSDASTRLSTGRRRGRSISIKELEQLEHPRPDLLSHDLRRGGSVRRSKEEERMGAIPESRAVSPEASGPSVSPFVPSGLRRRTSTMRTTGSGRRRGTVSRPGLNVVASGAAVGGDNQSANFSLAGSPVVQEAVASNQPYVDPGYVQLNPAYENPINARPVWGLAKPLPRVLRPGMVPARSELNINAGEAGNQQPAAPNDVDLEQGVQQTLRLNKISSQLDDVRRQREANLARQYGDSPATRTRSQSTVQFPDFPETDNEEDLGIPRPLDSDRLAEEHSSPVHGAARADWDNASAETERPEIGDLDGDWIGEEIPLAAYKPQEEEIHNLHTHWSVIRVRFREPLAELLAVTVQLTLGFCADLVVATSSTQTGTNTDWAWGLATMIGVYIAGGISGAHLNPAISIMLYIYRGFPLRKIPIYVAAQLLGGFIAAFIAFGLYRNDIIHSSGSDLAAGGTVSSFITFPRYDWVDGSTAFFNEFVATAILAISILALGDDTNAPPGAGMNAFIIGLVIVALNMSFAYNTGAAMNPSRDLGPRLAVLALGYGSDVFTSAYWFWGPWCATISGAIVGGFLYDVAIFVGGESPVNYPRTRIKRAGRKWKKKMGARLRLRRRTVKIAGHKEFDG</sequence>
<dbReference type="EMBL" id="QGMF01000378">
    <property type="protein sequence ID" value="TVY16358.1"/>
    <property type="molecule type" value="Genomic_DNA"/>
</dbReference>
<evidence type="ECO:0000256" key="9">
    <source>
        <dbReference type="SAM" id="Phobius"/>
    </source>
</evidence>
<feature type="region of interest" description="Disordered" evidence="8">
    <location>
        <begin position="1"/>
        <end position="207"/>
    </location>
</feature>
<gene>
    <name evidence="10" type="primary">YFL054C</name>
    <name evidence="10" type="ORF">LARI1_G006043</name>
</gene>
<feature type="transmembrane region" description="Helical" evidence="9">
    <location>
        <begin position="449"/>
        <end position="470"/>
    </location>
</feature>
<feature type="compositionally biased region" description="Polar residues" evidence="8">
    <location>
        <begin position="23"/>
        <end position="41"/>
    </location>
</feature>
<keyword evidence="6 9" id="KW-1133">Transmembrane helix</keyword>
<dbReference type="PANTHER" id="PTHR43829:SF24">
    <property type="entry name" value="MIP AQUAPORIN (EUROFUNG)"/>
    <property type="match status" value="1"/>
</dbReference>
<dbReference type="InterPro" id="IPR050363">
    <property type="entry name" value="MIP/Aquaporin"/>
</dbReference>
<dbReference type="FunFam" id="1.20.1080.10:FF:000022">
    <property type="entry name" value="MIP aquaporin"/>
    <property type="match status" value="1"/>
</dbReference>
<feature type="compositionally biased region" description="Basic and acidic residues" evidence="8">
    <location>
        <begin position="125"/>
        <end position="159"/>
    </location>
</feature>
<evidence type="ECO:0000256" key="5">
    <source>
        <dbReference type="ARBA" id="ARBA00022737"/>
    </source>
</evidence>
<name>A0A8T9B8W5_9HELO</name>
<feature type="transmembrane region" description="Helical" evidence="9">
    <location>
        <begin position="524"/>
        <end position="544"/>
    </location>
</feature>
<evidence type="ECO:0000313" key="11">
    <source>
        <dbReference type="Proteomes" id="UP000469559"/>
    </source>
</evidence>
<dbReference type="GO" id="GO:0005886">
    <property type="term" value="C:plasma membrane"/>
    <property type="evidence" value="ECO:0007669"/>
    <property type="project" value="TreeGrafter"/>
</dbReference>
<feature type="transmembrane region" description="Helical" evidence="9">
    <location>
        <begin position="668"/>
        <end position="687"/>
    </location>
</feature>
<feature type="region of interest" description="Disordered" evidence="8">
    <location>
        <begin position="337"/>
        <end position="411"/>
    </location>
</feature>
<feature type="compositionally biased region" description="Polar residues" evidence="8">
    <location>
        <begin position="345"/>
        <end position="355"/>
    </location>
</feature>
<dbReference type="SUPFAM" id="SSF81338">
    <property type="entry name" value="Aquaporin-like"/>
    <property type="match status" value="1"/>
</dbReference>
<keyword evidence="5" id="KW-0677">Repeat</keyword>
<evidence type="ECO:0000256" key="6">
    <source>
        <dbReference type="ARBA" id="ARBA00022989"/>
    </source>
</evidence>
<evidence type="ECO:0000256" key="3">
    <source>
        <dbReference type="ARBA" id="ARBA00022448"/>
    </source>
</evidence>
<dbReference type="CDD" id="cd00333">
    <property type="entry name" value="MIP"/>
    <property type="match status" value="1"/>
</dbReference>
<proteinExistence type="inferred from homology"/>
<dbReference type="PRINTS" id="PR00783">
    <property type="entry name" value="MINTRINSICP"/>
</dbReference>
<dbReference type="Proteomes" id="UP000469559">
    <property type="component" value="Unassembled WGS sequence"/>
</dbReference>
<keyword evidence="11" id="KW-1185">Reference proteome</keyword>
<dbReference type="InterPro" id="IPR000425">
    <property type="entry name" value="MIP"/>
</dbReference>
<dbReference type="AlphaFoldDB" id="A0A8T9B8W5"/>
<dbReference type="InterPro" id="IPR023271">
    <property type="entry name" value="Aquaporin-like"/>
</dbReference>
<comment type="caution">
    <text evidence="10">The sequence shown here is derived from an EMBL/GenBank/DDBJ whole genome shotgun (WGS) entry which is preliminary data.</text>
</comment>
<feature type="transmembrane region" description="Helical" evidence="9">
    <location>
        <begin position="580"/>
        <end position="598"/>
    </location>
</feature>
<dbReference type="NCBIfam" id="TIGR00861">
    <property type="entry name" value="MIP"/>
    <property type="match status" value="1"/>
</dbReference>
<feature type="compositionally biased region" description="Basic and acidic residues" evidence="8">
    <location>
        <begin position="374"/>
        <end position="407"/>
    </location>
</feature>
<feature type="transmembrane region" description="Helical" evidence="9">
    <location>
        <begin position="610"/>
        <end position="631"/>
    </location>
</feature>
<comment type="subcellular location">
    <subcellularLocation>
        <location evidence="1">Membrane</location>
        <topology evidence="1">Multi-pass membrane protein</topology>
    </subcellularLocation>
</comment>
<evidence type="ECO:0000313" key="10">
    <source>
        <dbReference type="EMBL" id="TVY16358.1"/>
    </source>
</evidence>
<evidence type="ECO:0000256" key="7">
    <source>
        <dbReference type="ARBA" id="ARBA00023136"/>
    </source>
</evidence>
<dbReference type="PANTHER" id="PTHR43829">
    <property type="entry name" value="AQUAPORIN OR AQUAGLYCEROPORIN RELATED"/>
    <property type="match status" value="1"/>
</dbReference>
<dbReference type="Pfam" id="PF00230">
    <property type="entry name" value="MIP"/>
    <property type="match status" value="1"/>
</dbReference>
<comment type="similarity">
    <text evidence="2">Belongs to the MIP/aquaporin (TC 1.A.8) family.</text>
</comment>
<keyword evidence="7 9" id="KW-0472">Membrane</keyword>
<feature type="transmembrane region" description="Helical" evidence="9">
    <location>
        <begin position="482"/>
        <end position="503"/>
    </location>
</feature>
<evidence type="ECO:0000256" key="4">
    <source>
        <dbReference type="ARBA" id="ARBA00022692"/>
    </source>
</evidence>